<evidence type="ECO:0000259" key="3">
    <source>
        <dbReference type="Pfam" id="PF22725"/>
    </source>
</evidence>
<evidence type="ECO:0000259" key="2">
    <source>
        <dbReference type="Pfam" id="PF01408"/>
    </source>
</evidence>
<dbReference type="GO" id="GO:0016491">
    <property type="term" value="F:oxidoreductase activity"/>
    <property type="evidence" value="ECO:0007669"/>
    <property type="project" value="UniProtKB-KW"/>
</dbReference>
<dbReference type="GO" id="GO:0000166">
    <property type="term" value="F:nucleotide binding"/>
    <property type="evidence" value="ECO:0007669"/>
    <property type="project" value="InterPro"/>
</dbReference>
<protein>
    <submittedName>
        <fullName evidence="4">Gfo/Idh/MocA family oxidoreductase</fullName>
    </submittedName>
</protein>
<evidence type="ECO:0000313" key="5">
    <source>
        <dbReference type="Proteomes" id="UP001141629"/>
    </source>
</evidence>
<dbReference type="Gene3D" id="3.40.50.720">
    <property type="entry name" value="NAD(P)-binding Rossmann-like Domain"/>
    <property type="match status" value="1"/>
</dbReference>
<comment type="caution">
    <text evidence="4">The sequence shown here is derived from an EMBL/GenBank/DDBJ whole genome shotgun (WGS) entry which is preliminary data.</text>
</comment>
<keyword evidence="1" id="KW-0560">Oxidoreductase</keyword>
<dbReference type="RefSeq" id="WP_263999583.1">
    <property type="nucleotide sequence ID" value="NZ_JACKVK010000015.1"/>
</dbReference>
<feature type="domain" description="Gfo/Idh/MocA-like oxidoreductase N-terminal" evidence="2">
    <location>
        <begin position="5"/>
        <end position="113"/>
    </location>
</feature>
<reference evidence="4" key="1">
    <citation type="submission" date="2020-07" db="EMBL/GenBank/DDBJ databases">
        <authorList>
            <person name="Pettersson B.M.F."/>
            <person name="Behra P.R.K."/>
            <person name="Ramesh M."/>
            <person name="Das S."/>
            <person name="Dasgupta S."/>
            <person name="Kirsebom L.A."/>
        </authorList>
    </citation>
    <scope>NUCLEOTIDE SEQUENCE</scope>
    <source>
        <strain evidence="4">DSM 44838</strain>
    </source>
</reference>
<name>A0A9X2ZC47_9MYCO</name>
<dbReference type="Gene3D" id="3.30.360.10">
    <property type="entry name" value="Dihydrodipicolinate Reductase, domain 2"/>
    <property type="match status" value="1"/>
</dbReference>
<dbReference type="Proteomes" id="UP001141629">
    <property type="component" value="Unassembled WGS sequence"/>
</dbReference>
<keyword evidence="5" id="KW-1185">Reference proteome</keyword>
<dbReference type="InterPro" id="IPR055170">
    <property type="entry name" value="GFO_IDH_MocA-like_dom"/>
</dbReference>
<reference evidence="4" key="2">
    <citation type="journal article" date="2022" name="BMC Genomics">
        <title>Comparative genome analysis of mycobacteria focusing on tRNA and non-coding RNA.</title>
        <authorList>
            <person name="Behra P.R.K."/>
            <person name="Pettersson B.M.F."/>
            <person name="Ramesh M."/>
            <person name="Das S."/>
            <person name="Dasgupta S."/>
            <person name="Kirsebom L.A."/>
        </authorList>
    </citation>
    <scope>NUCLEOTIDE SEQUENCE</scope>
    <source>
        <strain evidence="4">DSM 44838</strain>
    </source>
</reference>
<dbReference type="InterPro" id="IPR036291">
    <property type="entry name" value="NAD(P)-bd_dom_sf"/>
</dbReference>
<evidence type="ECO:0000256" key="1">
    <source>
        <dbReference type="ARBA" id="ARBA00023002"/>
    </source>
</evidence>
<accession>A0A9X2ZC47</accession>
<dbReference type="Pfam" id="PF22725">
    <property type="entry name" value="GFO_IDH_MocA_C3"/>
    <property type="match status" value="1"/>
</dbReference>
<dbReference type="InterPro" id="IPR000683">
    <property type="entry name" value="Gfo/Idh/MocA-like_OxRdtase_N"/>
</dbReference>
<sequence length="346" mass="36733">MSAAAIVGTGFMGRVHAEALARIGVDVRGVVGSSPERAAAAGLGPVYANLAEMLDDDSVDVVHVCSPNHLHHAQVVAAMRAGKHVVCEKPLAMTPAQAQELCDLATERGLVNAVCFLSRFYPLCQTAAARVDDGSVGTVRMVSGHYLQDWLADAADWNWRVDPALGGQLRVVGDIGSHWLDLVSHVSGQRVESVLADLTTVYPNRDGVAVTTEDMAGVLLRFDGGARGVLTLSQVSPGRKNRLSFEVSGSAASLGWNSETPDQLWIGHRDEPNQALVRGDGDYPPGHAQGYPDAFKALFRAVYDAVDETAPCNAGYPTFDDGREQVLVGEAIAASARLGGWSPVRR</sequence>
<organism evidence="4 5">
    <name type="scientific">Mycobacterium yunnanensis</name>
    <dbReference type="NCBI Taxonomy" id="368477"/>
    <lineage>
        <taxon>Bacteria</taxon>
        <taxon>Bacillati</taxon>
        <taxon>Actinomycetota</taxon>
        <taxon>Actinomycetes</taxon>
        <taxon>Mycobacteriales</taxon>
        <taxon>Mycobacteriaceae</taxon>
        <taxon>Mycobacterium</taxon>
    </lineage>
</organism>
<dbReference type="AlphaFoldDB" id="A0A9X2ZC47"/>
<dbReference type="SUPFAM" id="SSF55347">
    <property type="entry name" value="Glyceraldehyde-3-phosphate dehydrogenase-like, C-terminal domain"/>
    <property type="match status" value="1"/>
</dbReference>
<dbReference type="SUPFAM" id="SSF51735">
    <property type="entry name" value="NAD(P)-binding Rossmann-fold domains"/>
    <property type="match status" value="1"/>
</dbReference>
<dbReference type="EMBL" id="JACKVK010000015">
    <property type="protein sequence ID" value="MCV7424517.1"/>
    <property type="molecule type" value="Genomic_DNA"/>
</dbReference>
<proteinExistence type="predicted"/>
<dbReference type="PANTHER" id="PTHR43818">
    <property type="entry name" value="BCDNA.GH03377"/>
    <property type="match status" value="1"/>
</dbReference>
<gene>
    <name evidence="4" type="ORF">H7K45_28635</name>
</gene>
<evidence type="ECO:0000313" key="4">
    <source>
        <dbReference type="EMBL" id="MCV7424517.1"/>
    </source>
</evidence>
<dbReference type="PANTHER" id="PTHR43818:SF11">
    <property type="entry name" value="BCDNA.GH03377"/>
    <property type="match status" value="1"/>
</dbReference>
<dbReference type="Pfam" id="PF01408">
    <property type="entry name" value="GFO_IDH_MocA"/>
    <property type="match status" value="1"/>
</dbReference>
<dbReference type="InterPro" id="IPR050463">
    <property type="entry name" value="Gfo/Idh/MocA_oxidrdct_glycsds"/>
</dbReference>
<feature type="domain" description="GFO/IDH/MocA-like oxidoreductase" evidence="3">
    <location>
        <begin position="125"/>
        <end position="254"/>
    </location>
</feature>